<dbReference type="Gene3D" id="1.10.10.10">
    <property type="entry name" value="Winged helix-like DNA-binding domain superfamily/Winged helix DNA-binding domain"/>
    <property type="match status" value="1"/>
</dbReference>
<dbReference type="Gene3D" id="3.30.420.40">
    <property type="match status" value="2"/>
</dbReference>
<reference evidence="4 5" key="1">
    <citation type="submission" date="2019-06" db="EMBL/GenBank/DDBJ databases">
        <title>Sequencing the genomes of 1000 actinobacteria strains.</title>
        <authorList>
            <person name="Klenk H.-P."/>
        </authorList>
    </citation>
    <scope>NUCLEOTIDE SEQUENCE [LARGE SCALE GENOMIC DNA]</scope>
    <source>
        <strain evidence="4 5">DSM 45511</strain>
    </source>
</reference>
<dbReference type="SUPFAM" id="SSF53067">
    <property type="entry name" value="Actin-like ATPase domain"/>
    <property type="match status" value="1"/>
</dbReference>
<evidence type="ECO:0000256" key="2">
    <source>
        <dbReference type="SAM" id="MobiDB-lite"/>
    </source>
</evidence>
<sequence length="409" mass="43074">MPTTLLASPHDGRSRPLDTGDGRRGQNAAAVLRAVLDQGPVARSTIGRVTGLSGAAVSRQLAELADLRLVRERPVRAQRQAVGRPHVPVDIDVRHHVAAGVHIAVLHSTLVLMDLRGRVLAEERVPHGPDRSPPTVFADLARRTAAFLDAHGAGRRPLGVGVATGGWVDPARGVVVRHRGLDWRDVPVGPLLGERLGLPVSVDGHARALAHAEQLFGDERERARSSLVHLFVGNVVDAAIATGGSVHEGPNAAAGHVSHLPVGGDAPCSCGRRGCLAATAAERAVAGRAVAAGRLRTPRFADVLAALDADERWALDLLRDRVRVVGRAAALLLDVINPEVLVVCEAGTARRPELLADLRAEVARHSHRGGEVARRVVAGSFGTRALGVAAGSVVLRETYDRPLELAARI</sequence>
<evidence type="ECO:0000313" key="5">
    <source>
        <dbReference type="Proteomes" id="UP000319818"/>
    </source>
</evidence>
<dbReference type="InterPro" id="IPR036388">
    <property type="entry name" value="WH-like_DNA-bd_sf"/>
</dbReference>
<proteinExistence type="inferred from homology"/>
<dbReference type="InterPro" id="IPR043129">
    <property type="entry name" value="ATPase_NBD"/>
</dbReference>
<dbReference type="EMBL" id="VFPH01000003">
    <property type="protein sequence ID" value="TQM36150.1"/>
    <property type="molecule type" value="Genomic_DNA"/>
</dbReference>
<dbReference type="SUPFAM" id="SSF46785">
    <property type="entry name" value="Winged helix' DNA-binding domain"/>
    <property type="match status" value="1"/>
</dbReference>
<keyword evidence="4" id="KW-0418">Kinase</keyword>
<dbReference type="OrthoDB" id="3605644at2"/>
<dbReference type="InterPro" id="IPR000600">
    <property type="entry name" value="ROK"/>
</dbReference>
<dbReference type="PANTHER" id="PTHR18964:SF149">
    <property type="entry name" value="BIFUNCTIONAL UDP-N-ACETYLGLUCOSAMINE 2-EPIMERASE_N-ACETYLMANNOSAMINE KINASE"/>
    <property type="match status" value="1"/>
</dbReference>
<evidence type="ECO:0000313" key="4">
    <source>
        <dbReference type="EMBL" id="TQM36150.1"/>
    </source>
</evidence>
<dbReference type="RefSeq" id="WP_142107400.1">
    <property type="nucleotide sequence ID" value="NZ_VFPH01000003.1"/>
</dbReference>
<evidence type="ECO:0000256" key="1">
    <source>
        <dbReference type="ARBA" id="ARBA00006479"/>
    </source>
</evidence>
<evidence type="ECO:0000259" key="3">
    <source>
        <dbReference type="Pfam" id="PF12802"/>
    </source>
</evidence>
<dbReference type="AlphaFoldDB" id="A0A543FQN1"/>
<comment type="similarity">
    <text evidence="1">Belongs to the ROK (NagC/XylR) family.</text>
</comment>
<protein>
    <submittedName>
        <fullName evidence="4">Putative NBD/HSP70 family sugar kinase</fullName>
    </submittedName>
</protein>
<dbReference type="Proteomes" id="UP000319818">
    <property type="component" value="Unassembled WGS sequence"/>
</dbReference>
<accession>A0A543FQN1</accession>
<dbReference type="GO" id="GO:0003700">
    <property type="term" value="F:DNA-binding transcription factor activity"/>
    <property type="evidence" value="ECO:0007669"/>
    <property type="project" value="InterPro"/>
</dbReference>
<feature type="compositionally biased region" description="Basic and acidic residues" evidence="2">
    <location>
        <begin position="10"/>
        <end position="24"/>
    </location>
</feature>
<dbReference type="InterPro" id="IPR036390">
    <property type="entry name" value="WH_DNA-bd_sf"/>
</dbReference>
<dbReference type="GO" id="GO:0016301">
    <property type="term" value="F:kinase activity"/>
    <property type="evidence" value="ECO:0007669"/>
    <property type="project" value="UniProtKB-KW"/>
</dbReference>
<feature type="domain" description="HTH marR-type" evidence="3">
    <location>
        <begin position="28"/>
        <end position="79"/>
    </location>
</feature>
<dbReference type="PANTHER" id="PTHR18964">
    <property type="entry name" value="ROK (REPRESSOR, ORF, KINASE) FAMILY"/>
    <property type="match status" value="1"/>
</dbReference>
<keyword evidence="5" id="KW-1185">Reference proteome</keyword>
<name>A0A543FQN1_9PSEU</name>
<dbReference type="InterPro" id="IPR000835">
    <property type="entry name" value="HTH_MarR-typ"/>
</dbReference>
<comment type="caution">
    <text evidence="4">The sequence shown here is derived from an EMBL/GenBank/DDBJ whole genome shotgun (WGS) entry which is preliminary data.</text>
</comment>
<dbReference type="Pfam" id="PF12802">
    <property type="entry name" value="MarR_2"/>
    <property type="match status" value="1"/>
</dbReference>
<gene>
    <name evidence="4" type="ORF">FB388_7604</name>
</gene>
<feature type="region of interest" description="Disordered" evidence="2">
    <location>
        <begin position="1"/>
        <end position="24"/>
    </location>
</feature>
<dbReference type="Pfam" id="PF00480">
    <property type="entry name" value="ROK"/>
    <property type="match status" value="1"/>
</dbReference>
<organism evidence="4 5">
    <name type="scientific">Pseudonocardia cypriaca</name>
    <dbReference type="NCBI Taxonomy" id="882449"/>
    <lineage>
        <taxon>Bacteria</taxon>
        <taxon>Bacillati</taxon>
        <taxon>Actinomycetota</taxon>
        <taxon>Actinomycetes</taxon>
        <taxon>Pseudonocardiales</taxon>
        <taxon>Pseudonocardiaceae</taxon>
        <taxon>Pseudonocardia</taxon>
    </lineage>
</organism>
<keyword evidence="4" id="KW-0808">Transferase</keyword>